<dbReference type="RefSeq" id="XP_033686954.1">
    <property type="nucleotide sequence ID" value="XM_033835352.1"/>
</dbReference>
<dbReference type="InterPro" id="IPR053137">
    <property type="entry name" value="NLR-like"/>
</dbReference>
<dbReference type="Gene3D" id="1.25.40.10">
    <property type="entry name" value="Tetratricopeptide repeat domain"/>
    <property type="match status" value="2"/>
</dbReference>
<protein>
    <submittedName>
        <fullName evidence="2">Uncharacterized protein</fullName>
    </submittedName>
</protein>
<dbReference type="PANTHER" id="PTHR46082">
    <property type="entry name" value="ATP/GTP-BINDING PROTEIN-RELATED"/>
    <property type="match status" value="1"/>
</dbReference>
<dbReference type="InterPro" id="IPR011990">
    <property type="entry name" value="TPR-like_helical_dom_sf"/>
</dbReference>
<reference evidence="2" key="1">
    <citation type="journal article" date="2020" name="Stud. Mycol.">
        <title>101 Dothideomycetes genomes: a test case for predicting lifestyles and emergence of pathogens.</title>
        <authorList>
            <person name="Haridas S."/>
            <person name="Albert R."/>
            <person name="Binder M."/>
            <person name="Bloem J."/>
            <person name="Labutti K."/>
            <person name="Salamov A."/>
            <person name="Andreopoulos B."/>
            <person name="Baker S."/>
            <person name="Barry K."/>
            <person name="Bills G."/>
            <person name="Bluhm B."/>
            <person name="Cannon C."/>
            <person name="Castanera R."/>
            <person name="Culley D."/>
            <person name="Daum C."/>
            <person name="Ezra D."/>
            <person name="Gonzalez J."/>
            <person name="Henrissat B."/>
            <person name="Kuo A."/>
            <person name="Liang C."/>
            <person name="Lipzen A."/>
            <person name="Lutzoni F."/>
            <person name="Magnuson J."/>
            <person name="Mondo S."/>
            <person name="Nolan M."/>
            <person name="Ohm R."/>
            <person name="Pangilinan J."/>
            <person name="Park H.-J."/>
            <person name="Ramirez L."/>
            <person name="Alfaro M."/>
            <person name="Sun H."/>
            <person name="Tritt A."/>
            <person name="Yoshinaga Y."/>
            <person name="Zwiers L.-H."/>
            <person name="Turgeon B."/>
            <person name="Goodwin S."/>
            <person name="Spatafora J."/>
            <person name="Crous P."/>
            <person name="Grigoriev I."/>
        </authorList>
    </citation>
    <scope>NUCLEOTIDE SEQUENCE</scope>
    <source>
        <strain evidence="2">CBS 122368</strain>
    </source>
</reference>
<gene>
    <name evidence="2" type="ORF">BU26DRAFT_602428</name>
</gene>
<sequence>MLKQKVTMREDCASLLSIFSENQKVLAHMTACANNLATLHDSNYALGTYPFEDDGFLFSMFLAETCEYDRATELCKAVIGSRKSRRGDSHESVWEAVALMGKLIRLQGRLRESVTMHFELYQYRVRQYGETDLRTIRAMLDFAEDHESLTGSMDATNLAYLEWKGHKHPKTISAKANLASVYEDQKRFDIACQLREEVTKDRTEVFGEGDGATTWAKFHLASTYLARDDLDNDRAFSTLEALYSELHSSTDPNERELAMECLHMQAKALERKRSARDVERVRGRILHLRAKGDEVQRAKRNLRPYWCKCAAPVEAVTIPIEVIEGPTTHAKHITAGQVGRAFNSFKERLGSSRQSRDPGTSSANSNGVRFSITDALSQAFKTQIARTSPPAASAQNPLTAAVSNLSSKRCSATSQLVRQQLVPGLLHGAPVVAIKLEDARSRQAQHLRSKSETSLLVPVIGHMRSRSTSGRS</sequence>
<proteinExistence type="predicted"/>
<dbReference type="EMBL" id="ML987192">
    <property type="protein sequence ID" value="KAF2251950.1"/>
    <property type="molecule type" value="Genomic_DNA"/>
</dbReference>
<feature type="region of interest" description="Disordered" evidence="1">
    <location>
        <begin position="347"/>
        <end position="368"/>
    </location>
</feature>
<evidence type="ECO:0000313" key="3">
    <source>
        <dbReference type="Proteomes" id="UP000800094"/>
    </source>
</evidence>
<evidence type="ECO:0000313" key="2">
    <source>
        <dbReference type="EMBL" id="KAF2251950.1"/>
    </source>
</evidence>
<dbReference type="Proteomes" id="UP000800094">
    <property type="component" value="Unassembled WGS sequence"/>
</dbReference>
<dbReference type="GeneID" id="54588682"/>
<feature type="compositionally biased region" description="Basic and acidic residues" evidence="1">
    <location>
        <begin position="347"/>
        <end position="356"/>
    </location>
</feature>
<feature type="compositionally biased region" description="Polar residues" evidence="1">
    <location>
        <begin position="357"/>
        <end position="368"/>
    </location>
</feature>
<keyword evidence="3" id="KW-1185">Reference proteome</keyword>
<dbReference type="PANTHER" id="PTHR46082:SF11">
    <property type="entry name" value="AAA+ ATPASE DOMAIN-CONTAINING PROTEIN-RELATED"/>
    <property type="match status" value="1"/>
</dbReference>
<name>A0A6A6IQU2_9PLEO</name>
<dbReference type="AlphaFoldDB" id="A0A6A6IQU2"/>
<accession>A0A6A6IQU2</accession>
<evidence type="ECO:0000256" key="1">
    <source>
        <dbReference type="SAM" id="MobiDB-lite"/>
    </source>
</evidence>
<organism evidence="2 3">
    <name type="scientific">Trematosphaeria pertusa</name>
    <dbReference type="NCBI Taxonomy" id="390896"/>
    <lineage>
        <taxon>Eukaryota</taxon>
        <taxon>Fungi</taxon>
        <taxon>Dikarya</taxon>
        <taxon>Ascomycota</taxon>
        <taxon>Pezizomycotina</taxon>
        <taxon>Dothideomycetes</taxon>
        <taxon>Pleosporomycetidae</taxon>
        <taxon>Pleosporales</taxon>
        <taxon>Massarineae</taxon>
        <taxon>Trematosphaeriaceae</taxon>
        <taxon>Trematosphaeria</taxon>
    </lineage>
</organism>